<name>A0A1I3B4E5_9PLAN</name>
<dbReference type="InterPro" id="IPR025944">
    <property type="entry name" value="Sigma_54_int_dom_CS"/>
</dbReference>
<dbReference type="SUPFAM" id="SSF46689">
    <property type="entry name" value="Homeodomain-like"/>
    <property type="match status" value="1"/>
</dbReference>
<evidence type="ECO:0000256" key="2">
    <source>
        <dbReference type="ARBA" id="ARBA00022840"/>
    </source>
</evidence>
<dbReference type="InterPro" id="IPR009057">
    <property type="entry name" value="Homeodomain-like_sf"/>
</dbReference>
<dbReference type="AlphaFoldDB" id="A0A1I3B4E5"/>
<evidence type="ECO:0000313" key="9">
    <source>
        <dbReference type="EMBL" id="SFH56829.1"/>
    </source>
</evidence>
<dbReference type="GO" id="GO:0043565">
    <property type="term" value="F:sequence-specific DNA binding"/>
    <property type="evidence" value="ECO:0007669"/>
    <property type="project" value="InterPro"/>
</dbReference>
<keyword evidence="2" id="KW-0067">ATP-binding</keyword>
<dbReference type="PANTHER" id="PTHR32071:SF100">
    <property type="entry name" value="RESPONSE REGULATOR PROTEIN PILR"/>
    <property type="match status" value="1"/>
</dbReference>
<dbReference type="CDD" id="cd00009">
    <property type="entry name" value="AAA"/>
    <property type="match status" value="1"/>
</dbReference>
<dbReference type="Pfam" id="PF25601">
    <property type="entry name" value="AAA_lid_14"/>
    <property type="match status" value="1"/>
</dbReference>
<organism evidence="9 10">
    <name type="scientific">Planctomicrobium piriforme</name>
    <dbReference type="NCBI Taxonomy" id="1576369"/>
    <lineage>
        <taxon>Bacteria</taxon>
        <taxon>Pseudomonadati</taxon>
        <taxon>Planctomycetota</taxon>
        <taxon>Planctomycetia</taxon>
        <taxon>Planctomycetales</taxon>
        <taxon>Planctomycetaceae</taxon>
        <taxon>Planctomicrobium</taxon>
    </lineage>
</organism>
<dbReference type="PROSITE" id="PS00675">
    <property type="entry name" value="SIGMA54_INTERACT_1"/>
    <property type="match status" value="1"/>
</dbReference>
<dbReference type="SMART" id="SM00382">
    <property type="entry name" value="AAA"/>
    <property type="match status" value="1"/>
</dbReference>
<dbReference type="STRING" id="1576369.SAMN05421753_101210"/>
<dbReference type="Pfam" id="PF02954">
    <property type="entry name" value="HTH_8"/>
    <property type="match status" value="1"/>
</dbReference>
<evidence type="ECO:0000313" key="10">
    <source>
        <dbReference type="Proteomes" id="UP000199518"/>
    </source>
</evidence>
<dbReference type="InterPro" id="IPR025943">
    <property type="entry name" value="Sigma_54_int_dom_ATP-bd_2"/>
</dbReference>
<dbReference type="Gene3D" id="3.40.50.300">
    <property type="entry name" value="P-loop containing nucleotide triphosphate hydrolases"/>
    <property type="match status" value="1"/>
</dbReference>
<dbReference type="Gene3D" id="3.40.50.2300">
    <property type="match status" value="1"/>
</dbReference>
<proteinExistence type="predicted"/>
<reference evidence="10" key="1">
    <citation type="submission" date="2016-10" db="EMBL/GenBank/DDBJ databases">
        <authorList>
            <person name="Varghese N."/>
            <person name="Submissions S."/>
        </authorList>
    </citation>
    <scope>NUCLEOTIDE SEQUENCE [LARGE SCALE GENOMIC DNA]</scope>
    <source>
        <strain evidence="10">DSM 26348</strain>
    </source>
</reference>
<dbReference type="PROSITE" id="PS50110">
    <property type="entry name" value="RESPONSE_REGULATORY"/>
    <property type="match status" value="1"/>
</dbReference>
<dbReference type="PROSITE" id="PS00688">
    <property type="entry name" value="SIGMA54_INTERACT_3"/>
    <property type="match status" value="1"/>
</dbReference>
<dbReference type="InterPro" id="IPR002078">
    <property type="entry name" value="Sigma_54_int"/>
</dbReference>
<evidence type="ECO:0000256" key="6">
    <source>
        <dbReference type="PROSITE-ProRule" id="PRU00169"/>
    </source>
</evidence>
<feature type="domain" description="Response regulatory" evidence="8">
    <location>
        <begin position="7"/>
        <end position="121"/>
    </location>
</feature>
<dbReference type="InterPro" id="IPR025662">
    <property type="entry name" value="Sigma_54_int_dom_ATP-bd_1"/>
</dbReference>
<evidence type="ECO:0000256" key="1">
    <source>
        <dbReference type="ARBA" id="ARBA00022741"/>
    </source>
</evidence>
<dbReference type="FunFam" id="3.40.50.300:FF:000006">
    <property type="entry name" value="DNA-binding transcriptional regulator NtrC"/>
    <property type="match status" value="1"/>
</dbReference>
<dbReference type="InterPro" id="IPR058031">
    <property type="entry name" value="AAA_lid_NorR"/>
</dbReference>
<dbReference type="InterPro" id="IPR027417">
    <property type="entry name" value="P-loop_NTPase"/>
</dbReference>
<dbReference type="InterPro" id="IPR002197">
    <property type="entry name" value="HTH_Fis"/>
</dbReference>
<dbReference type="SMART" id="SM00448">
    <property type="entry name" value="REC"/>
    <property type="match status" value="1"/>
</dbReference>
<evidence type="ECO:0000256" key="4">
    <source>
        <dbReference type="ARBA" id="ARBA00023125"/>
    </source>
</evidence>
<evidence type="ECO:0000259" key="7">
    <source>
        <dbReference type="PROSITE" id="PS50045"/>
    </source>
</evidence>
<keyword evidence="4" id="KW-0238">DNA-binding</keyword>
<dbReference type="GO" id="GO:0000160">
    <property type="term" value="P:phosphorelay signal transduction system"/>
    <property type="evidence" value="ECO:0007669"/>
    <property type="project" value="InterPro"/>
</dbReference>
<dbReference type="SUPFAM" id="SSF52172">
    <property type="entry name" value="CheY-like"/>
    <property type="match status" value="1"/>
</dbReference>
<dbReference type="GO" id="GO:0006355">
    <property type="term" value="P:regulation of DNA-templated transcription"/>
    <property type="evidence" value="ECO:0007669"/>
    <property type="project" value="InterPro"/>
</dbReference>
<dbReference type="InterPro" id="IPR011006">
    <property type="entry name" value="CheY-like_superfamily"/>
</dbReference>
<keyword evidence="3" id="KW-0805">Transcription regulation</keyword>
<keyword evidence="10" id="KW-1185">Reference proteome</keyword>
<dbReference type="EMBL" id="FOQD01000001">
    <property type="protein sequence ID" value="SFH56829.1"/>
    <property type="molecule type" value="Genomic_DNA"/>
</dbReference>
<evidence type="ECO:0000256" key="5">
    <source>
        <dbReference type="ARBA" id="ARBA00023163"/>
    </source>
</evidence>
<keyword evidence="1" id="KW-0547">Nucleotide-binding</keyword>
<dbReference type="PRINTS" id="PR01590">
    <property type="entry name" value="HTHFIS"/>
</dbReference>
<protein>
    <submittedName>
        <fullName evidence="9">Two-component system, NtrC family, response regulator/two-component system, NtrC family, response regulator AtoC</fullName>
    </submittedName>
</protein>
<gene>
    <name evidence="9" type="ORF">SAMN05421753_101210</name>
</gene>
<dbReference type="PROSITE" id="PS50045">
    <property type="entry name" value="SIGMA54_INTERACT_4"/>
    <property type="match status" value="1"/>
</dbReference>
<sequence length="451" mass="50773">MADRPLDLLLVEDDEAFRTTAAQWMSRNGHRVEQAANGQEALLQFERKRFDVAVVDMNMPGITGLELLQRLREKEIETEILILTGQATVENAVAAMKLGASDYLTKPFALAELERRARMAADRGHLVKENRQLRELVQRQQTKTEIIGKSEPMLDVFHLIDRVAPTDKSVLIHGESGTGKELVAKSIQEKSPRARQPFVTINCAALPESLVESELFGHEKGAFTGATNRKSGLFEVADTGTLFIDELGELPLSLQPKLLRVLEDGSLRHVGSHQERRVDVRVIAATNRDLQKEVREGRFREDLYYRINVITIDLPPLRSRGTDVNLLIDHMLGGSWEVEPEAREAMHRYHWPGNVRQLINAMDRAMILADDNVITLDDLPREVIHAELTQPASPAEAAESQTDLSAIERAHIVAILKKEKGNKARAARTLGIHRRKLYRLIERFGIETETA</sequence>
<keyword evidence="6" id="KW-0597">Phosphoprotein</keyword>
<dbReference type="Proteomes" id="UP000199518">
    <property type="component" value="Unassembled WGS sequence"/>
</dbReference>
<evidence type="ECO:0000259" key="8">
    <source>
        <dbReference type="PROSITE" id="PS50110"/>
    </source>
</evidence>
<dbReference type="OrthoDB" id="9807827at2"/>
<dbReference type="InterPro" id="IPR001789">
    <property type="entry name" value="Sig_transdc_resp-reg_receiver"/>
</dbReference>
<dbReference type="InterPro" id="IPR003593">
    <property type="entry name" value="AAA+_ATPase"/>
</dbReference>
<keyword evidence="5" id="KW-0804">Transcription</keyword>
<dbReference type="SUPFAM" id="SSF52540">
    <property type="entry name" value="P-loop containing nucleoside triphosphate hydrolases"/>
    <property type="match status" value="1"/>
</dbReference>
<dbReference type="GO" id="GO:0005524">
    <property type="term" value="F:ATP binding"/>
    <property type="evidence" value="ECO:0007669"/>
    <property type="project" value="UniProtKB-KW"/>
</dbReference>
<dbReference type="PROSITE" id="PS00676">
    <property type="entry name" value="SIGMA54_INTERACT_2"/>
    <property type="match status" value="1"/>
</dbReference>
<feature type="domain" description="Sigma-54 factor interaction" evidence="7">
    <location>
        <begin position="146"/>
        <end position="367"/>
    </location>
</feature>
<feature type="modified residue" description="4-aspartylphosphate" evidence="6">
    <location>
        <position position="56"/>
    </location>
</feature>
<dbReference type="PANTHER" id="PTHR32071">
    <property type="entry name" value="TRANSCRIPTIONAL REGULATORY PROTEIN"/>
    <property type="match status" value="1"/>
</dbReference>
<accession>A0A1I3B4E5</accession>
<dbReference type="Gene3D" id="1.10.10.60">
    <property type="entry name" value="Homeodomain-like"/>
    <property type="match status" value="1"/>
</dbReference>
<dbReference type="RefSeq" id="WP_092047115.1">
    <property type="nucleotide sequence ID" value="NZ_FOQD01000001.1"/>
</dbReference>
<evidence type="ECO:0000256" key="3">
    <source>
        <dbReference type="ARBA" id="ARBA00023015"/>
    </source>
</evidence>
<dbReference type="Pfam" id="PF00158">
    <property type="entry name" value="Sigma54_activat"/>
    <property type="match status" value="1"/>
</dbReference>
<dbReference type="Gene3D" id="1.10.8.60">
    <property type="match status" value="1"/>
</dbReference>
<dbReference type="Pfam" id="PF00072">
    <property type="entry name" value="Response_reg"/>
    <property type="match status" value="1"/>
</dbReference>